<dbReference type="GO" id="GO:0016787">
    <property type="term" value="F:hydrolase activity"/>
    <property type="evidence" value="ECO:0007669"/>
    <property type="project" value="UniProtKB-KW"/>
</dbReference>
<feature type="active site" description="Charge relay system" evidence="1">
    <location>
        <position position="212"/>
    </location>
</feature>
<dbReference type="GO" id="GO:0012505">
    <property type="term" value="C:endomembrane system"/>
    <property type="evidence" value="ECO:0007669"/>
    <property type="project" value="TreeGrafter"/>
</dbReference>
<dbReference type="InterPro" id="IPR023631">
    <property type="entry name" value="Amidase_dom"/>
</dbReference>
<dbReference type="RefSeq" id="XP_018011178.1">
    <property type="nucleotide sequence ID" value="XM_018155689.2"/>
</dbReference>
<feature type="domain" description="Amidase" evidence="3">
    <location>
        <begin position="72"/>
        <end position="516"/>
    </location>
</feature>
<name>A0A8B7NC52_HYAAZ</name>
<dbReference type="AlphaFoldDB" id="A0A8B7NC52"/>
<dbReference type="Pfam" id="PF01425">
    <property type="entry name" value="Amidase"/>
    <property type="match status" value="1"/>
</dbReference>
<dbReference type="OrthoDB" id="6428749at2759"/>
<dbReference type="PANTHER" id="PTHR43372">
    <property type="entry name" value="FATTY-ACID AMIDE HYDROLASE"/>
    <property type="match status" value="1"/>
</dbReference>
<evidence type="ECO:0000256" key="1">
    <source>
        <dbReference type="PIRSR" id="PIRSR001221-1"/>
    </source>
</evidence>
<dbReference type="PANTHER" id="PTHR43372:SF1">
    <property type="entry name" value="LD38433P"/>
    <property type="match status" value="1"/>
</dbReference>
<evidence type="ECO:0000313" key="5">
    <source>
        <dbReference type="RefSeq" id="XP_018011178.1"/>
    </source>
</evidence>
<feature type="active site" description="Charge relay system" evidence="1">
    <location>
        <position position="137"/>
    </location>
</feature>
<dbReference type="OMA" id="NCGYVAV"/>
<organism evidence="4 5">
    <name type="scientific">Hyalella azteca</name>
    <name type="common">Amphipod</name>
    <dbReference type="NCBI Taxonomy" id="294128"/>
    <lineage>
        <taxon>Eukaryota</taxon>
        <taxon>Metazoa</taxon>
        <taxon>Ecdysozoa</taxon>
        <taxon>Arthropoda</taxon>
        <taxon>Crustacea</taxon>
        <taxon>Multicrustacea</taxon>
        <taxon>Malacostraca</taxon>
        <taxon>Eumalacostraca</taxon>
        <taxon>Peracarida</taxon>
        <taxon>Amphipoda</taxon>
        <taxon>Senticaudata</taxon>
        <taxon>Talitrida</taxon>
        <taxon>Talitroidea</taxon>
        <taxon>Hyalellidae</taxon>
        <taxon>Hyalella</taxon>
    </lineage>
</organism>
<accession>A0A8B7NC52</accession>
<dbReference type="InterPro" id="IPR052739">
    <property type="entry name" value="FAAH2"/>
</dbReference>
<sequence length="537" mass="58310">MDALLSAVLTLVWPVLRVLRRAYDSIVHLAFAAFFSFRKTTPLPPVFNPNLLLSATQLARAIREGKRTSVSIVRAYISRTSDVNPLLNALAQEDFQEALQEARRVDERIAQGFKNGTLTVEELERTQPFLGVPFTVKESIAAAGLYHTGGLISRRYTVAQRDAEVVERVRKAGGILLATTNVSELGNWWESENRLYGATNNPYNLNRTPGGSSGGEAALMCACGTPLSIGSDIGGSLRTPALFCGLFSHKPTAGLISARGVGISEPPSPNTVLTAGPITRHSEDLIPMLKVLADPQVLPEYHLDAPVNLAQVKVFSVADDAGGVFTSPVCRELRRVQEAVVTHFLATHDISVTKMRLPALQRSFCIWLEKIREETSGRPNIKEQLADSKGEISTWTEVVRAALGRANHTWPSLFQAIAEDWGTGGPKDGKKAQPQWRGVLGILQRTLGSTGVLLYPSHPTLAPHHREPFMLPLNFTYTAIFNALGLPVTQVPLGLASNGLPMGIQVVGGLKMDRLTLAVAADLERAFGGWRCPAEIL</sequence>
<keyword evidence="2" id="KW-0732">Signal</keyword>
<keyword evidence="5" id="KW-0378">Hydrolase</keyword>
<dbReference type="KEGG" id="hazt:108668462"/>
<dbReference type="Proteomes" id="UP000694843">
    <property type="component" value="Unplaced"/>
</dbReference>
<dbReference type="PIRSF" id="PIRSF001221">
    <property type="entry name" value="Amidase_fungi"/>
    <property type="match status" value="1"/>
</dbReference>
<dbReference type="Gene3D" id="3.90.1300.10">
    <property type="entry name" value="Amidase signature (AS) domain"/>
    <property type="match status" value="1"/>
</dbReference>
<evidence type="ECO:0000256" key="2">
    <source>
        <dbReference type="SAM" id="SignalP"/>
    </source>
</evidence>
<evidence type="ECO:0000259" key="3">
    <source>
        <dbReference type="Pfam" id="PF01425"/>
    </source>
</evidence>
<feature type="signal peptide" evidence="2">
    <location>
        <begin position="1"/>
        <end position="17"/>
    </location>
</feature>
<feature type="chain" id="PRO_5034181366" evidence="2">
    <location>
        <begin position="18"/>
        <end position="537"/>
    </location>
</feature>
<keyword evidence="4" id="KW-1185">Reference proteome</keyword>
<feature type="active site" description="Acyl-ester intermediate" evidence="1">
    <location>
        <position position="236"/>
    </location>
</feature>
<evidence type="ECO:0000313" key="4">
    <source>
        <dbReference type="Proteomes" id="UP000694843"/>
    </source>
</evidence>
<protein>
    <submittedName>
        <fullName evidence="5">Fatty-acid amide hydrolase 2-B</fullName>
    </submittedName>
</protein>
<gene>
    <name evidence="5" type="primary">LOC108668462</name>
</gene>
<dbReference type="GeneID" id="108668462"/>
<proteinExistence type="predicted"/>
<reference evidence="5" key="1">
    <citation type="submission" date="2025-08" db="UniProtKB">
        <authorList>
            <consortium name="RefSeq"/>
        </authorList>
    </citation>
    <scope>IDENTIFICATION</scope>
    <source>
        <tissue evidence="5">Whole organism</tissue>
    </source>
</reference>
<dbReference type="InterPro" id="IPR036928">
    <property type="entry name" value="AS_sf"/>
</dbReference>
<dbReference type="SUPFAM" id="SSF75304">
    <property type="entry name" value="Amidase signature (AS) enzymes"/>
    <property type="match status" value="1"/>
</dbReference>